<name>A0AAV9PWT9_9PEZI</name>
<comment type="similarity">
    <text evidence="1">Belongs to the acyl-CoA dehydrogenase family.</text>
</comment>
<proteinExistence type="inferred from homology"/>
<evidence type="ECO:0008006" key="9">
    <source>
        <dbReference type="Google" id="ProtNLM"/>
    </source>
</evidence>
<comment type="caution">
    <text evidence="7">The sequence shown here is derived from an EMBL/GenBank/DDBJ whole genome shotgun (WGS) entry which is preliminary data.</text>
</comment>
<evidence type="ECO:0000259" key="5">
    <source>
        <dbReference type="Pfam" id="PF02770"/>
    </source>
</evidence>
<feature type="domain" description="Acyl-CoA dehydrogenase/oxidase C-terminal" evidence="4">
    <location>
        <begin position="311"/>
        <end position="489"/>
    </location>
</feature>
<accession>A0AAV9PWT9</accession>
<evidence type="ECO:0000259" key="4">
    <source>
        <dbReference type="Pfam" id="PF00441"/>
    </source>
</evidence>
<dbReference type="GO" id="GO:0003995">
    <property type="term" value="F:acyl-CoA dehydrogenase activity"/>
    <property type="evidence" value="ECO:0007669"/>
    <property type="project" value="TreeGrafter"/>
</dbReference>
<dbReference type="SUPFAM" id="SSF47203">
    <property type="entry name" value="Acyl-CoA dehydrogenase C-terminal domain-like"/>
    <property type="match status" value="1"/>
</dbReference>
<dbReference type="InterPro" id="IPR036250">
    <property type="entry name" value="AcylCo_DH-like_C"/>
</dbReference>
<dbReference type="SUPFAM" id="SSF56645">
    <property type="entry name" value="Acyl-CoA dehydrogenase NM domain-like"/>
    <property type="match status" value="1"/>
</dbReference>
<gene>
    <name evidence="7" type="ORF">LTR25_008646</name>
</gene>
<dbReference type="EMBL" id="JAXLQG010000018">
    <property type="protein sequence ID" value="KAK5530789.1"/>
    <property type="molecule type" value="Genomic_DNA"/>
</dbReference>
<dbReference type="InterPro" id="IPR009100">
    <property type="entry name" value="AcylCoA_DH/oxidase_NM_dom_sf"/>
</dbReference>
<dbReference type="Pfam" id="PF02770">
    <property type="entry name" value="Acyl-CoA_dh_M"/>
    <property type="match status" value="1"/>
</dbReference>
<dbReference type="Proteomes" id="UP001345827">
    <property type="component" value="Unassembled WGS sequence"/>
</dbReference>
<feature type="domain" description="Acyl-CoA oxidase/dehydrogenase middle" evidence="5">
    <location>
        <begin position="188"/>
        <end position="302"/>
    </location>
</feature>
<dbReference type="Pfam" id="PF18158">
    <property type="entry name" value="AidB_N"/>
    <property type="match status" value="1"/>
</dbReference>
<dbReference type="AlphaFoldDB" id="A0AAV9PWT9"/>
<keyword evidence="8" id="KW-1185">Reference proteome</keyword>
<dbReference type="InterPro" id="IPR041504">
    <property type="entry name" value="AidB_N"/>
</dbReference>
<evidence type="ECO:0000256" key="1">
    <source>
        <dbReference type="ARBA" id="ARBA00009347"/>
    </source>
</evidence>
<evidence type="ECO:0000259" key="6">
    <source>
        <dbReference type="Pfam" id="PF18158"/>
    </source>
</evidence>
<dbReference type="Gene3D" id="2.40.110.20">
    <property type="match status" value="1"/>
</dbReference>
<keyword evidence="3" id="KW-0274">FAD</keyword>
<dbReference type="InterPro" id="IPR052904">
    <property type="entry name" value="Acyl-CoA_dehydrogenase-like"/>
</dbReference>
<evidence type="ECO:0000256" key="2">
    <source>
        <dbReference type="ARBA" id="ARBA00022630"/>
    </source>
</evidence>
<reference evidence="7 8" key="1">
    <citation type="submission" date="2023-06" db="EMBL/GenBank/DDBJ databases">
        <title>Black Yeasts Isolated from many extreme environments.</title>
        <authorList>
            <person name="Coleine C."/>
            <person name="Stajich J.E."/>
            <person name="Selbmann L."/>
        </authorList>
    </citation>
    <scope>NUCLEOTIDE SEQUENCE [LARGE SCALE GENOMIC DNA]</scope>
    <source>
        <strain evidence="7 8">CCFEE 5887</strain>
    </source>
</reference>
<dbReference type="InterPro" id="IPR009075">
    <property type="entry name" value="AcylCo_DH/oxidase_C"/>
</dbReference>
<dbReference type="InterPro" id="IPR006091">
    <property type="entry name" value="Acyl-CoA_Oxase/DH_mid-dom"/>
</dbReference>
<evidence type="ECO:0000313" key="7">
    <source>
        <dbReference type="EMBL" id="KAK5530789.1"/>
    </source>
</evidence>
<dbReference type="PANTHER" id="PTHR42707:SF2">
    <property type="entry name" value="ACD11 DEHYDROGENASE"/>
    <property type="match status" value="1"/>
</dbReference>
<evidence type="ECO:0000313" key="8">
    <source>
        <dbReference type="Proteomes" id="UP001345827"/>
    </source>
</evidence>
<dbReference type="Gene3D" id="1.20.140.10">
    <property type="entry name" value="Butyryl-CoA Dehydrogenase, subunit A, domain 3"/>
    <property type="match status" value="1"/>
</dbReference>
<sequence>MSAKAPLRPSTADSGFILHLPPLENPFTSDESYQRVLVWYLPSDVLEVVKPRLAKFADEAVSNNTNELIANAETQQPYVKSRNVWGARYPYDRLVTSHGWKELGRWGAKNGVIALGYEEEFKQYRRIAQHAFNYTYSASSAVYSCPVSMTSGAARLVAKQLASVPSQHPFHEIYRLLTARDNNWISSQWMTERPGGSDVQNSETVAVYSPLRQKTGSYGTVEEGDYLVSGFKFFSSATDCNMALMLAKTESGQLSLFIAPTRKTVVTNGTKQQVTNGIRILRLKNKMGTKELPTAEVELKDVRAWLIGPLDRGIATIALLLNVTRTHNFITALSCWRRGMAIAKSFAKARSTIDQPLWTFPMHLRLLANLEVKHRGALQLAFFTTSLLSFVDNGFPAQHVQGSGYVPLPTSGEQTEIILRTLTATAKAVICKTATLSLQECQEAMGGVGYMDEPDEPEYNISRLMRDTAANMTWEGTTNVLSSEVVRHLLNKDGKHLRSFGDWVIKAVSQIKDAELKQALDRAWTEFFRTLEDKHADLMAVLAMGRQLMFTLAWIVAGVLLALDAQRDGNAVAMEIARRWVLEGEGNIGEFHLPNVVRVSERVVSVDDREKINWDCRLVWGVDLPKDAAMGYRAQTAVADTLYNPHLSHAVKDVALPESSSNPKIIAYISTPSPSPFSWTHPSELTTPFPILNSSTTVKPRWA</sequence>
<organism evidence="7 8">
    <name type="scientific">Vermiconidia calcicola</name>
    <dbReference type="NCBI Taxonomy" id="1690605"/>
    <lineage>
        <taxon>Eukaryota</taxon>
        <taxon>Fungi</taxon>
        <taxon>Dikarya</taxon>
        <taxon>Ascomycota</taxon>
        <taxon>Pezizomycotina</taxon>
        <taxon>Dothideomycetes</taxon>
        <taxon>Dothideomycetidae</taxon>
        <taxon>Mycosphaerellales</taxon>
        <taxon>Extremaceae</taxon>
        <taxon>Vermiconidia</taxon>
    </lineage>
</organism>
<protein>
    <recommendedName>
        <fullName evidence="9">Acyl-CoA dehydrogenase</fullName>
    </recommendedName>
</protein>
<evidence type="ECO:0000256" key="3">
    <source>
        <dbReference type="ARBA" id="ARBA00022827"/>
    </source>
</evidence>
<keyword evidence="2" id="KW-0285">Flavoprotein</keyword>
<feature type="domain" description="Adaptive response protein AidB N-terminal" evidence="6">
    <location>
        <begin position="50"/>
        <end position="160"/>
    </location>
</feature>
<dbReference type="Pfam" id="PF00441">
    <property type="entry name" value="Acyl-CoA_dh_1"/>
    <property type="match status" value="1"/>
</dbReference>
<dbReference type="PANTHER" id="PTHR42707">
    <property type="entry name" value="ACYL-COA DEHYDROGENASE"/>
    <property type="match status" value="1"/>
</dbReference>